<dbReference type="EMBL" id="KZ992654">
    <property type="protein sequence ID" value="RKP07953.1"/>
    <property type="molecule type" value="Genomic_DNA"/>
</dbReference>
<dbReference type="OrthoDB" id="413572at2759"/>
<dbReference type="FunFam" id="3.40.50.2020:FF:000005">
    <property type="entry name" value="Ribose-phosphate pyrophosphokinase 1"/>
    <property type="match status" value="1"/>
</dbReference>
<evidence type="ECO:0000256" key="6">
    <source>
        <dbReference type="ARBA" id="ARBA00022741"/>
    </source>
</evidence>
<feature type="domain" description="Ribose-phosphate pyrophosphokinase N-terminal" evidence="11">
    <location>
        <begin position="4"/>
        <end position="103"/>
    </location>
</feature>
<comment type="similarity">
    <text evidence="1">Belongs to the ribose-phosphate pyrophosphokinase family.</text>
</comment>
<dbReference type="GO" id="GO:0006164">
    <property type="term" value="P:purine nucleotide biosynthetic process"/>
    <property type="evidence" value="ECO:0007669"/>
    <property type="project" value="TreeGrafter"/>
</dbReference>
<dbReference type="Pfam" id="PF14572">
    <property type="entry name" value="Pribosyl_synth"/>
    <property type="match status" value="1"/>
</dbReference>
<organism evidence="12 13">
    <name type="scientific">Thamnocephalis sphaerospora</name>
    <dbReference type="NCBI Taxonomy" id="78915"/>
    <lineage>
        <taxon>Eukaryota</taxon>
        <taxon>Fungi</taxon>
        <taxon>Fungi incertae sedis</taxon>
        <taxon>Zoopagomycota</taxon>
        <taxon>Zoopagomycotina</taxon>
        <taxon>Zoopagomycetes</taxon>
        <taxon>Zoopagales</taxon>
        <taxon>Sigmoideomycetaceae</taxon>
        <taxon>Thamnocephalis</taxon>
    </lineage>
</organism>
<dbReference type="GO" id="GO:0006015">
    <property type="term" value="P:5-phosphoribose 1-diphosphate biosynthetic process"/>
    <property type="evidence" value="ECO:0007669"/>
    <property type="project" value="TreeGrafter"/>
</dbReference>
<keyword evidence="6" id="KW-0547">Nucleotide-binding</keyword>
<dbReference type="InterPro" id="IPR000842">
    <property type="entry name" value="PRib_PP_synth_CS"/>
</dbReference>
<evidence type="ECO:0000313" key="13">
    <source>
        <dbReference type="Proteomes" id="UP000271241"/>
    </source>
</evidence>
<protein>
    <recommendedName>
        <fullName evidence="2">ribose-phosphate diphosphokinase</fullName>
        <ecNumber evidence="2">2.7.6.1</ecNumber>
    </recommendedName>
</protein>
<keyword evidence="7" id="KW-0418">Kinase</keyword>
<dbReference type="GO" id="GO:0005737">
    <property type="term" value="C:cytoplasm"/>
    <property type="evidence" value="ECO:0007669"/>
    <property type="project" value="TreeGrafter"/>
</dbReference>
<evidence type="ECO:0000256" key="3">
    <source>
        <dbReference type="ARBA" id="ARBA00022679"/>
    </source>
</evidence>
<dbReference type="PANTHER" id="PTHR10210">
    <property type="entry name" value="RIBOSE-PHOSPHATE DIPHOSPHOKINASE FAMILY MEMBER"/>
    <property type="match status" value="1"/>
</dbReference>
<sequence>MRNIVVFSGSSNQELAEAICKRLGVRLGSVKLSKFSNQETNVEIYESVRDKDVYIIQSGCGRVNDNLIELLIMLGACKTASSKRVTAVIPCFPYARQQDAPHKESRLAFLNRIQGDSTGHPHALTIDQVNALSEERDAAEAGLVLGQSASSRAPVLDGSYRQWAARPGTLIADMLTAAGADHIITMDLHDPQFQGFFDVPVDVVYAAPTILQYIRHHIPNWRDAVVVSPDAGGAKRATLVANHLNLDFALIHREGKADDASRMALVGDVNNKTAIIIDDIADTCRTLGIATDILHQNGASKVYAIVTHPMLSGRALEIINNSPLCRVVVTNTIPLGDKQEKCSKLEVIDISGTFSEAIRRSYNGESLSQMFA</sequence>
<dbReference type="GO" id="GO:0002189">
    <property type="term" value="C:ribose phosphate diphosphokinase complex"/>
    <property type="evidence" value="ECO:0007669"/>
    <property type="project" value="UniProtKB-ARBA"/>
</dbReference>
<keyword evidence="5" id="KW-0545">Nucleotide biosynthesis</keyword>
<keyword evidence="4" id="KW-0479">Metal-binding</keyword>
<dbReference type="Pfam" id="PF13793">
    <property type="entry name" value="Pribosyltran_N"/>
    <property type="match status" value="1"/>
</dbReference>
<dbReference type="InterPro" id="IPR029099">
    <property type="entry name" value="Pribosyltran_N"/>
</dbReference>
<dbReference type="GO" id="GO:0009156">
    <property type="term" value="P:ribonucleoside monophosphate biosynthetic process"/>
    <property type="evidence" value="ECO:0007669"/>
    <property type="project" value="InterPro"/>
</dbReference>
<dbReference type="Gene3D" id="3.40.50.2020">
    <property type="match status" value="3"/>
</dbReference>
<keyword evidence="13" id="KW-1185">Reference proteome</keyword>
<dbReference type="PROSITE" id="PS00114">
    <property type="entry name" value="PRPP_SYNTHASE"/>
    <property type="match status" value="1"/>
</dbReference>
<dbReference type="GO" id="GO:0016757">
    <property type="term" value="F:glycosyltransferase activity"/>
    <property type="evidence" value="ECO:0007669"/>
    <property type="project" value="UniProtKB-KW"/>
</dbReference>
<dbReference type="GO" id="GO:0000287">
    <property type="term" value="F:magnesium ion binding"/>
    <property type="evidence" value="ECO:0007669"/>
    <property type="project" value="InterPro"/>
</dbReference>
<dbReference type="InterPro" id="IPR029057">
    <property type="entry name" value="PRTase-like"/>
</dbReference>
<dbReference type="InterPro" id="IPR005946">
    <property type="entry name" value="Rib-P_diPkinase"/>
</dbReference>
<dbReference type="SMART" id="SM01400">
    <property type="entry name" value="Pribosyltran_N"/>
    <property type="match status" value="1"/>
</dbReference>
<dbReference type="Proteomes" id="UP000271241">
    <property type="component" value="Unassembled WGS sequence"/>
</dbReference>
<evidence type="ECO:0000256" key="7">
    <source>
        <dbReference type="ARBA" id="ARBA00022777"/>
    </source>
</evidence>
<dbReference type="SUPFAM" id="SSF53271">
    <property type="entry name" value="PRTase-like"/>
    <property type="match status" value="2"/>
</dbReference>
<dbReference type="AlphaFoldDB" id="A0A4P9XPL9"/>
<evidence type="ECO:0000256" key="9">
    <source>
        <dbReference type="ARBA" id="ARBA00022842"/>
    </source>
</evidence>
<dbReference type="FunFam" id="3.40.50.2020:FF:000007">
    <property type="entry name" value="Ribose-phosphate pyrophosphokinase"/>
    <property type="match status" value="1"/>
</dbReference>
<evidence type="ECO:0000256" key="1">
    <source>
        <dbReference type="ARBA" id="ARBA00006478"/>
    </source>
</evidence>
<dbReference type="EC" id="2.7.6.1" evidence="2"/>
<evidence type="ECO:0000256" key="10">
    <source>
        <dbReference type="ARBA" id="ARBA00049535"/>
    </source>
</evidence>
<accession>A0A4P9XPL9</accession>
<dbReference type="GO" id="GO:0004749">
    <property type="term" value="F:ribose phosphate diphosphokinase activity"/>
    <property type="evidence" value="ECO:0007669"/>
    <property type="project" value="UniProtKB-EC"/>
</dbReference>
<keyword evidence="8" id="KW-0067">ATP-binding</keyword>
<dbReference type="NCBIfam" id="TIGR01251">
    <property type="entry name" value="ribP_PPkin"/>
    <property type="match status" value="1"/>
</dbReference>
<comment type="catalytic activity">
    <reaction evidence="10">
        <text>D-ribose 5-phosphate + ATP = 5-phospho-alpha-D-ribose 1-diphosphate + AMP + H(+)</text>
        <dbReference type="Rhea" id="RHEA:15609"/>
        <dbReference type="ChEBI" id="CHEBI:15378"/>
        <dbReference type="ChEBI" id="CHEBI:30616"/>
        <dbReference type="ChEBI" id="CHEBI:58017"/>
        <dbReference type="ChEBI" id="CHEBI:78346"/>
        <dbReference type="ChEBI" id="CHEBI:456215"/>
        <dbReference type="EC" id="2.7.6.1"/>
    </reaction>
</comment>
<name>A0A4P9XPL9_9FUNG</name>
<dbReference type="GO" id="GO:0016301">
    <property type="term" value="F:kinase activity"/>
    <property type="evidence" value="ECO:0007669"/>
    <property type="project" value="UniProtKB-KW"/>
</dbReference>
<proteinExistence type="inferred from homology"/>
<keyword evidence="3 12" id="KW-0808">Transferase</keyword>
<dbReference type="CDD" id="cd06223">
    <property type="entry name" value="PRTases_typeI"/>
    <property type="match status" value="1"/>
</dbReference>
<evidence type="ECO:0000259" key="11">
    <source>
        <dbReference type="Pfam" id="PF13793"/>
    </source>
</evidence>
<evidence type="ECO:0000256" key="4">
    <source>
        <dbReference type="ARBA" id="ARBA00022723"/>
    </source>
</evidence>
<evidence type="ECO:0000256" key="5">
    <source>
        <dbReference type="ARBA" id="ARBA00022727"/>
    </source>
</evidence>
<gene>
    <name evidence="12" type="ORF">THASP1DRAFT_34787</name>
</gene>
<keyword evidence="12" id="KW-0328">Glycosyltransferase</keyword>
<evidence type="ECO:0000256" key="2">
    <source>
        <dbReference type="ARBA" id="ARBA00013247"/>
    </source>
</evidence>
<dbReference type="STRING" id="78915.A0A4P9XPL9"/>
<keyword evidence="9" id="KW-0460">Magnesium</keyword>
<evidence type="ECO:0000313" key="12">
    <source>
        <dbReference type="EMBL" id="RKP07953.1"/>
    </source>
</evidence>
<reference evidence="13" key="1">
    <citation type="journal article" date="2018" name="Nat. Microbiol.">
        <title>Leveraging single-cell genomics to expand the fungal tree of life.</title>
        <authorList>
            <person name="Ahrendt S.R."/>
            <person name="Quandt C.A."/>
            <person name="Ciobanu D."/>
            <person name="Clum A."/>
            <person name="Salamov A."/>
            <person name="Andreopoulos B."/>
            <person name="Cheng J.F."/>
            <person name="Woyke T."/>
            <person name="Pelin A."/>
            <person name="Henrissat B."/>
            <person name="Reynolds N.K."/>
            <person name="Benny G.L."/>
            <person name="Smith M.E."/>
            <person name="James T.Y."/>
            <person name="Grigoriev I.V."/>
        </authorList>
    </citation>
    <scope>NUCLEOTIDE SEQUENCE [LARGE SCALE GENOMIC DNA]</scope>
    <source>
        <strain evidence="13">RSA 1356</strain>
    </source>
</reference>
<dbReference type="InterPro" id="IPR000836">
    <property type="entry name" value="PRTase_dom"/>
</dbReference>
<dbReference type="PANTHER" id="PTHR10210:SF36">
    <property type="entry name" value="RIBOSE-PHOSPHATE PYROPHOSPHOKINASE 5"/>
    <property type="match status" value="1"/>
</dbReference>
<evidence type="ECO:0000256" key="8">
    <source>
        <dbReference type="ARBA" id="ARBA00022840"/>
    </source>
</evidence>
<dbReference type="GO" id="GO:0005524">
    <property type="term" value="F:ATP binding"/>
    <property type="evidence" value="ECO:0007669"/>
    <property type="project" value="UniProtKB-KW"/>
</dbReference>